<proteinExistence type="predicted"/>
<gene>
    <name evidence="1" type="ORF">AMTR_s00089p00155260</name>
</gene>
<sequence length="64" mass="7333">MEKIRNQYLSVSDRCQQIRRLEPKLNFIGLSLSQSKSTQASPDNIMAEQRDQARKRATGILLSI</sequence>
<reference evidence="2" key="1">
    <citation type="journal article" date="2013" name="Science">
        <title>The Amborella genome and the evolution of flowering plants.</title>
        <authorList>
            <consortium name="Amborella Genome Project"/>
        </authorList>
    </citation>
    <scope>NUCLEOTIDE SEQUENCE [LARGE SCALE GENOMIC DNA]</scope>
</reference>
<name>W1P1V3_AMBTC</name>
<keyword evidence="2" id="KW-1185">Reference proteome</keyword>
<dbReference type="HOGENOM" id="CLU_2870594_0_0_1"/>
<dbReference type="Proteomes" id="UP000017836">
    <property type="component" value="Unassembled WGS sequence"/>
</dbReference>
<evidence type="ECO:0000313" key="1">
    <source>
        <dbReference type="EMBL" id="ERN01893.1"/>
    </source>
</evidence>
<evidence type="ECO:0000313" key="2">
    <source>
        <dbReference type="Proteomes" id="UP000017836"/>
    </source>
</evidence>
<protein>
    <submittedName>
        <fullName evidence="1">Uncharacterized protein</fullName>
    </submittedName>
</protein>
<organism evidence="1 2">
    <name type="scientific">Amborella trichopoda</name>
    <dbReference type="NCBI Taxonomy" id="13333"/>
    <lineage>
        <taxon>Eukaryota</taxon>
        <taxon>Viridiplantae</taxon>
        <taxon>Streptophyta</taxon>
        <taxon>Embryophyta</taxon>
        <taxon>Tracheophyta</taxon>
        <taxon>Spermatophyta</taxon>
        <taxon>Magnoliopsida</taxon>
        <taxon>Amborellales</taxon>
        <taxon>Amborellaceae</taxon>
        <taxon>Amborella</taxon>
    </lineage>
</organism>
<accession>W1P1V3</accession>
<dbReference type="AlphaFoldDB" id="W1P1V3"/>
<dbReference type="Gramene" id="ERN01893">
    <property type="protein sequence ID" value="ERN01893"/>
    <property type="gene ID" value="AMTR_s00089p00155260"/>
</dbReference>
<dbReference type="EMBL" id="KI394680">
    <property type="protein sequence ID" value="ERN01893.1"/>
    <property type="molecule type" value="Genomic_DNA"/>
</dbReference>